<dbReference type="SMART" id="SM00355">
    <property type="entry name" value="ZnF_C2H2"/>
    <property type="match status" value="1"/>
</dbReference>
<keyword evidence="1" id="KW-0863">Zinc-finger</keyword>
<accession>A0A5J9SGT0</accession>
<dbReference type="AlphaFoldDB" id="A0A5J9SGT0"/>
<feature type="region of interest" description="Disordered" evidence="2">
    <location>
        <begin position="1"/>
        <end position="64"/>
    </location>
</feature>
<proteinExistence type="predicted"/>
<dbReference type="Proteomes" id="UP000324897">
    <property type="component" value="Unassembled WGS sequence"/>
</dbReference>
<feature type="compositionally biased region" description="Basic and acidic residues" evidence="2">
    <location>
        <begin position="182"/>
        <end position="196"/>
    </location>
</feature>
<keyword evidence="1" id="KW-0862">Zinc</keyword>
<comment type="caution">
    <text evidence="4">The sequence shown here is derived from an EMBL/GenBank/DDBJ whole genome shotgun (WGS) entry which is preliminary data.</text>
</comment>
<keyword evidence="5" id="KW-1185">Reference proteome</keyword>
<name>A0A5J9SGT0_9POAL</name>
<dbReference type="GO" id="GO:0008270">
    <property type="term" value="F:zinc ion binding"/>
    <property type="evidence" value="ECO:0007669"/>
    <property type="project" value="UniProtKB-KW"/>
</dbReference>
<protein>
    <recommendedName>
        <fullName evidence="3">C2H2-type domain-containing protein</fullName>
    </recommendedName>
</protein>
<evidence type="ECO:0000313" key="5">
    <source>
        <dbReference type="Proteomes" id="UP000324897"/>
    </source>
</evidence>
<feature type="region of interest" description="Disordered" evidence="2">
    <location>
        <begin position="165"/>
        <end position="281"/>
    </location>
</feature>
<keyword evidence="1" id="KW-0479">Metal-binding</keyword>
<dbReference type="SUPFAM" id="SSF57667">
    <property type="entry name" value="beta-beta-alpha zinc fingers"/>
    <property type="match status" value="1"/>
</dbReference>
<feature type="non-terminal residue" evidence="4">
    <location>
        <position position="1"/>
    </location>
</feature>
<feature type="domain" description="C2H2-type" evidence="3">
    <location>
        <begin position="149"/>
        <end position="176"/>
    </location>
</feature>
<evidence type="ECO:0000256" key="1">
    <source>
        <dbReference type="PROSITE-ProRule" id="PRU00042"/>
    </source>
</evidence>
<dbReference type="Gramene" id="TVT98504">
    <property type="protein sequence ID" value="TVT98504"/>
    <property type="gene ID" value="EJB05_56187"/>
</dbReference>
<evidence type="ECO:0000313" key="4">
    <source>
        <dbReference type="EMBL" id="TVT98504.1"/>
    </source>
</evidence>
<dbReference type="InterPro" id="IPR013087">
    <property type="entry name" value="Znf_C2H2_type"/>
</dbReference>
<evidence type="ECO:0000256" key="2">
    <source>
        <dbReference type="SAM" id="MobiDB-lite"/>
    </source>
</evidence>
<sequence length="330" mass="35215">MESNPTTAAGRRCRGLAPPPRDAAGRSLPPPAKASPSLPAKKESTMPPSPRARQLAAPSAMHDADEPCPGAGFYPPCCSIPAHRSALDYKLSSPERLGVSELKDVEPVAGEGEEAGRGGGLSTAAADKVDGLEDYQEGGGGMPCEEAFHDCEKCGMRFKKPAHLKQHMQSHSVEVMSGGQEAGDKVLEGQEVKNQDESSLISVTKRKRPLSTNPEKHPSAKRVKSPSAGSKPPLALNSPSMRPSAMNQQRRRTNEKQLKSSAAKRIRSPMARMRSPMITGSPMMRFLVSPVVMQARTPPSRSPKVWTKRSSSKSPAPASPANGHGECLFC</sequence>
<dbReference type="InterPro" id="IPR036236">
    <property type="entry name" value="Znf_C2H2_sf"/>
</dbReference>
<dbReference type="OrthoDB" id="784330at2759"/>
<dbReference type="EMBL" id="RWGY01000847">
    <property type="protein sequence ID" value="TVT98504.1"/>
    <property type="molecule type" value="Genomic_DNA"/>
</dbReference>
<feature type="compositionally biased region" description="Polar residues" evidence="2">
    <location>
        <begin position="237"/>
        <end position="248"/>
    </location>
</feature>
<feature type="compositionally biased region" description="Low complexity" evidence="2">
    <location>
        <begin position="312"/>
        <end position="321"/>
    </location>
</feature>
<gene>
    <name evidence="4" type="ORF">EJB05_56187</name>
</gene>
<feature type="region of interest" description="Disordered" evidence="2">
    <location>
        <begin position="102"/>
        <end position="124"/>
    </location>
</feature>
<dbReference type="PROSITE" id="PS00028">
    <property type="entry name" value="ZINC_FINGER_C2H2_1"/>
    <property type="match status" value="1"/>
</dbReference>
<reference evidence="4 5" key="1">
    <citation type="journal article" date="2019" name="Sci. Rep.">
        <title>A high-quality genome of Eragrostis curvula grass provides insights into Poaceae evolution and supports new strategies to enhance forage quality.</title>
        <authorList>
            <person name="Carballo J."/>
            <person name="Santos B.A.C.M."/>
            <person name="Zappacosta D."/>
            <person name="Garbus I."/>
            <person name="Selva J.P."/>
            <person name="Gallo C.A."/>
            <person name="Diaz A."/>
            <person name="Albertini E."/>
            <person name="Caccamo M."/>
            <person name="Echenique V."/>
        </authorList>
    </citation>
    <scope>NUCLEOTIDE SEQUENCE [LARGE SCALE GENOMIC DNA]</scope>
    <source>
        <strain evidence="5">cv. Victoria</strain>
        <tissue evidence="4">Leaf</tissue>
    </source>
</reference>
<dbReference type="PROSITE" id="PS50157">
    <property type="entry name" value="ZINC_FINGER_C2H2_2"/>
    <property type="match status" value="1"/>
</dbReference>
<organism evidence="4 5">
    <name type="scientific">Eragrostis curvula</name>
    <name type="common">weeping love grass</name>
    <dbReference type="NCBI Taxonomy" id="38414"/>
    <lineage>
        <taxon>Eukaryota</taxon>
        <taxon>Viridiplantae</taxon>
        <taxon>Streptophyta</taxon>
        <taxon>Embryophyta</taxon>
        <taxon>Tracheophyta</taxon>
        <taxon>Spermatophyta</taxon>
        <taxon>Magnoliopsida</taxon>
        <taxon>Liliopsida</taxon>
        <taxon>Poales</taxon>
        <taxon>Poaceae</taxon>
        <taxon>PACMAD clade</taxon>
        <taxon>Chloridoideae</taxon>
        <taxon>Eragrostideae</taxon>
        <taxon>Eragrostidinae</taxon>
        <taxon>Eragrostis</taxon>
    </lineage>
</organism>
<evidence type="ECO:0000259" key="3">
    <source>
        <dbReference type="PROSITE" id="PS50157"/>
    </source>
</evidence>
<dbReference type="Gene3D" id="3.30.160.60">
    <property type="entry name" value="Classic Zinc Finger"/>
    <property type="match status" value="1"/>
</dbReference>
<feature type="region of interest" description="Disordered" evidence="2">
    <location>
        <begin position="295"/>
        <end position="330"/>
    </location>
</feature>